<dbReference type="AlphaFoldDB" id="A0A0R2FT52"/>
<accession>A0A0R2FT52</accession>
<sequence>MKEANLMTNHEVFDYENIQLIPKKCVLTSRSQADTRVTLGPHTFKLPVIPANMQTVISEDLAIQLGQADYFYVMHRFEPEKRAAFIERAHESGTFASISIGVKEAEYAFVDELVAANLTPEYITIDIAHGYADSVINMIHYLKDHLPESFIIAGNIATPDAVIALEAAGADATKVGVGPGMACITKLKTGFGTAGWQLAAIANCAAVATKPIIADGGIRYNGDLAKSIRFGATMIMVGSLFAGHQESPGDIMELDGTMYKIYFGSASQFQKGEYKNVEGKKLLIPYRGKINDTLREMQEDLQSAISYAGGRVLSDLTKVDYVIIPNPVTNGDHR</sequence>
<proteinExistence type="inferred from homology"/>
<feature type="binding site" evidence="3">
    <location>
        <begin position="212"/>
        <end position="235"/>
    </location>
    <ligand>
        <name>NADP(+)</name>
        <dbReference type="ChEBI" id="CHEBI:58349"/>
    </ligand>
</feature>
<comment type="similarity">
    <text evidence="3">Belongs to the IMPDH/GMPR family. GuaC type 2 subfamily.</text>
</comment>
<comment type="caution">
    <text evidence="5">The sequence shown here is derived from an EMBL/GenBank/DDBJ whole genome shotgun (WGS) entry which is preliminary data.</text>
</comment>
<evidence type="ECO:0000256" key="3">
    <source>
        <dbReference type="HAMAP-Rule" id="MF_01511"/>
    </source>
</evidence>
<dbReference type="STRING" id="1123500.GCA_000420365_01331"/>
<comment type="function">
    <text evidence="3">Catalyzes the irreversible NADPH-dependent deamination of GMP to IMP. It functions in the conversion of nucleobase, nucleoside and nucleotide derivatives of G to A nucleotides, and in maintaining the intracellular balance of A and G nucleotides.</text>
</comment>
<name>A0A0R2FT52_9LACO</name>
<keyword evidence="6" id="KW-1185">Reference proteome</keyword>
<evidence type="ECO:0000256" key="2">
    <source>
        <dbReference type="ARBA" id="ARBA00023002"/>
    </source>
</evidence>
<dbReference type="PIRSF" id="PIRSF036500">
    <property type="entry name" value="GMP_red_Firmic"/>
    <property type="match status" value="1"/>
</dbReference>
<evidence type="ECO:0000256" key="1">
    <source>
        <dbReference type="ARBA" id="ARBA00022857"/>
    </source>
</evidence>
<dbReference type="GO" id="GO:0006163">
    <property type="term" value="P:purine nucleotide metabolic process"/>
    <property type="evidence" value="ECO:0007669"/>
    <property type="project" value="UniProtKB-UniRule"/>
</dbReference>
<dbReference type="EC" id="1.7.1.7" evidence="3"/>
<dbReference type="PATRIC" id="fig|1123500.6.peg.1221"/>
<comment type="catalytic activity">
    <reaction evidence="3">
        <text>IMP + NH4(+) + NADP(+) = GMP + NADPH + 2 H(+)</text>
        <dbReference type="Rhea" id="RHEA:17185"/>
        <dbReference type="ChEBI" id="CHEBI:15378"/>
        <dbReference type="ChEBI" id="CHEBI:28938"/>
        <dbReference type="ChEBI" id="CHEBI:57783"/>
        <dbReference type="ChEBI" id="CHEBI:58053"/>
        <dbReference type="ChEBI" id="CHEBI:58115"/>
        <dbReference type="ChEBI" id="CHEBI:58349"/>
        <dbReference type="EC" id="1.7.1.7"/>
    </reaction>
</comment>
<evidence type="ECO:0000313" key="5">
    <source>
        <dbReference type="EMBL" id="KRN30795.1"/>
    </source>
</evidence>
<dbReference type="PANTHER" id="PTHR43170">
    <property type="entry name" value="GMP REDUCTASE"/>
    <property type="match status" value="1"/>
</dbReference>
<dbReference type="NCBIfam" id="TIGR01306">
    <property type="entry name" value="GMP_reduct_2"/>
    <property type="match status" value="1"/>
</dbReference>
<protein>
    <recommendedName>
        <fullName evidence="3">GMP reductase</fullName>
        <ecNumber evidence="3">1.7.1.7</ecNumber>
    </recommendedName>
    <alternativeName>
        <fullName evidence="3">Guanosine 5'-monophosphate oxidoreductase</fullName>
        <shortName evidence="3">Guanosine monophosphate reductase</shortName>
    </alternativeName>
</protein>
<gene>
    <name evidence="3" type="primary">guaC</name>
    <name evidence="5" type="ORF">IV68_GL001222</name>
</gene>
<evidence type="ECO:0000313" key="6">
    <source>
        <dbReference type="Proteomes" id="UP000051296"/>
    </source>
</evidence>
<dbReference type="EMBL" id="JQAX01000005">
    <property type="protein sequence ID" value="KRN30795.1"/>
    <property type="molecule type" value="Genomic_DNA"/>
</dbReference>
<dbReference type="InParanoid" id="A0A0R2FT52"/>
<feature type="domain" description="IMP dehydrogenase/GMP reductase" evidence="4">
    <location>
        <begin position="14"/>
        <end position="318"/>
    </location>
</feature>
<dbReference type="GO" id="GO:1902560">
    <property type="term" value="C:GMP reductase complex"/>
    <property type="evidence" value="ECO:0007669"/>
    <property type="project" value="InterPro"/>
</dbReference>
<keyword evidence="2 3" id="KW-0560">Oxidoreductase</keyword>
<dbReference type="Gene3D" id="3.20.20.70">
    <property type="entry name" value="Aldolase class I"/>
    <property type="match status" value="1"/>
</dbReference>
<dbReference type="CDD" id="cd00381">
    <property type="entry name" value="IMPDH"/>
    <property type="match status" value="1"/>
</dbReference>
<dbReference type="Pfam" id="PF00478">
    <property type="entry name" value="IMPDH"/>
    <property type="match status" value="1"/>
</dbReference>
<dbReference type="InterPro" id="IPR001093">
    <property type="entry name" value="IMP_DH_GMPRt"/>
</dbReference>
<dbReference type="InterPro" id="IPR050139">
    <property type="entry name" value="GMP_reductase"/>
</dbReference>
<dbReference type="eggNOG" id="COG0516">
    <property type="taxonomic scope" value="Bacteria"/>
</dbReference>
<keyword evidence="1 3" id="KW-0521">NADP</keyword>
<dbReference type="HAMAP" id="MF_01511">
    <property type="entry name" value="GMP_reduct_type2"/>
    <property type="match status" value="1"/>
</dbReference>
<dbReference type="SUPFAM" id="SSF51412">
    <property type="entry name" value="Inosine monophosphate dehydrogenase (IMPDH)"/>
    <property type="match status" value="1"/>
</dbReference>
<dbReference type="NCBIfam" id="NF003966">
    <property type="entry name" value="PRK05458.1"/>
    <property type="match status" value="1"/>
</dbReference>
<dbReference type="GO" id="GO:0003920">
    <property type="term" value="F:GMP reductase activity"/>
    <property type="evidence" value="ECO:0007669"/>
    <property type="project" value="UniProtKB-UniRule"/>
</dbReference>
<evidence type="ECO:0000259" key="4">
    <source>
        <dbReference type="Pfam" id="PF00478"/>
    </source>
</evidence>
<dbReference type="GO" id="GO:0005829">
    <property type="term" value="C:cytosol"/>
    <property type="evidence" value="ECO:0007669"/>
    <property type="project" value="TreeGrafter"/>
</dbReference>
<reference evidence="5 6" key="1">
    <citation type="journal article" date="2015" name="Genome Announc.">
        <title>Expanding the biotechnology potential of lactobacilli through comparative genomics of 213 strains and associated genera.</title>
        <authorList>
            <person name="Sun Z."/>
            <person name="Harris H.M."/>
            <person name="McCann A."/>
            <person name="Guo C."/>
            <person name="Argimon S."/>
            <person name="Zhang W."/>
            <person name="Yang X."/>
            <person name="Jeffery I.B."/>
            <person name="Cooney J.C."/>
            <person name="Kagawa T.F."/>
            <person name="Liu W."/>
            <person name="Song Y."/>
            <person name="Salvetti E."/>
            <person name="Wrobel A."/>
            <person name="Rasinkangas P."/>
            <person name="Parkhill J."/>
            <person name="Rea M.C."/>
            <person name="O'Sullivan O."/>
            <person name="Ritari J."/>
            <person name="Douillard F.P."/>
            <person name="Paul Ross R."/>
            <person name="Yang R."/>
            <person name="Briner A.E."/>
            <person name="Felis G.E."/>
            <person name="de Vos W.M."/>
            <person name="Barrangou R."/>
            <person name="Klaenhammer T.R."/>
            <person name="Caufield P.W."/>
            <person name="Cui Y."/>
            <person name="Zhang H."/>
            <person name="O'Toole P.W."/>
        </authorList>
    </citation>
    <scope>NUCLEOTIDE SEQUENCE [LARGE SCALE GENOMIC DNA]</scope>
    <source>
        <strain evidence="5 6">DSM 20190</strain>
    </source>
</reference>
<feature type="active site" description="Thioimidate intermediate" evidence="3">
    <location>
        <position position="183"/>
    </location>
</feature>
<dbReference type="PANTHER" id="PTHR43170:SF5">
    <property type="entry name" value="GMP REDUCTASE"/>
    <property type="match status" value="1"/>
</dbReference>
<dbReference type="Proteomes" id="UP000051296">
    <property type="component" value="Unassembled WGS sequence"/>
</dbReference>
<dbReference type="InterPro" id="IPR005994">
    <property type="entry name" value="GuaC_type_2"/>
</dbReference>
<dbReference type="FunCoup" id="A0A0R2FT52">
    <property type="interactions" value="51"/>
</dbReference>
<dbReference type="SMART" id="SM01240">
    <property type="entry name" value="IMPDH"/>
    <property type="match status" value="1"/>
</dbReference>
<dbReference type="InterPro" id="IPR013785">
    <property type="entry name" value="Aldolase_TIM"/>
</dbReference>
<organism evidence="5 6">
    <name type="scientific">Weissella halotolerans DSM 20190</name>
    <dbReference type="NCBI Taxonomy" id="1123500"/>
    <lineage>
        <taxon>Bacteria</taxon>
        <taxon>Bacillati</taxon>
        <taxon>Bacillota</taxon>
        <taxon>Bacilli</taxon>
        <taxon>Lactobacillales</taxon>
        <taxon>Lactobacillaceae</taxon>
        <taxon>Weissella</taxon>
    </lineage>
</organism>